<dbReference type="Pfam" id="PF13204">
    <property type="entry name" value="Apiosidase"/>
    <property type="match status" value="1"/>
</dbReference>
<reference evidence="2 3" key="1">
    <citation type="submission" date="2023-09" db="EMBL/GenBank/DDBJ databases">
        <authorList>
            <person name="Rey-Velasco X."/>
        </authorList>
    </citation>
    <scope>NUCLEOTIDE SEQUENCE [LARGE SCALE GENOMIC DNA]</scope>
    <source>
        <strain evidence="2 3">F225</strain>
    </source>
</reference>
<sequence length="277" mass="31747">MNIPCKKIWSLTFRSASHIFNNSTYRQFGHRQESPWLTMHSVGNDPRDHGFYRALDTLFNLDPPYPAINFEPYYTGWDNPGSKMNKPGGERPTPNSQRDNYFARAQMYGSVLSGGLSGHVHGTAAYDITSTGEPAGWRPHFWDALRYESGKQMQYLANFMLSEGAEYQNLEPAHEDLYPQKSANSSLRSLDGWSYMMRNEERDMALVYFENKAELPTVKGFDPDSAYLFMWFDPKKGEWQAPIEIRSDKTGVIQLPKFPSGKNRSGTDWAAKITNRK</sequence>
<evidence type="ECO:0000313" key="3">
    <source>
        <dbReference type="Proteomes" id="UP001253848"/>
    </source>
</evidence>
<evidence type="ECO:0000259" key="1">
    <source>
        <dbReference type="Pfam" id="PF13204"/>
    </source>
</evidence>
<comment type="caution">
    <text evidence="2">The sequence shown here is derived from an EMBL/GenBank/DDBJ whole genome shotgun (WGS) entry which is preliminary data.</text>
</comment>
<keyword evidence="3" id="KW-1185">Reference proteome</keyword>
<proteinExistence type="predicted"/>
<dbReference type="InterPro" id="IPR025277">
    <property type="entry name" value="Apiosidase-like_cat_dom"/>
</dbReference>
<dbReference type="Gene3D" id="3.20.20.80">
    <property type="entry name" value="Glycosidases"/>
    <property type="match status" value="1"/>
</dbReference>
<protein>
    <submittedName>
        <fullName evidence="2">DUF4038 domain-containing protein</fullName>
    </submittedName>
</protein>
<feature type="domain" description="Apiosidase-like catalytic" evidence="1">
    <location>
        <begin position="18"/>
        <end position="162"/>
    </location>
</feature>
<organism evidence="2 3">
    <name type="scientific">Autumnicola psychrophila</name>
    <dbReference type="NCBI Taxonomy" id="3075592"/>
    <lineage>
        <taxon>Bacteria</taxon>
        <taxon>Pseudomonadati</taxon>
        <taxon>Bacteroidota</taxon>
        <taxon>Flavobacteriia</taxon>
        <taxon>Flavobacteriales</taxon>
        <taxon>Flavobacteriaceae</taxon>
        <taxon>Autumnicola</taxon>
    </lineage>
</organism>
<evidence type="ECO:0000313" key="2">
    <source>
        <dbReference type="EMBL" id="MDT0687221.1"/>
    </source>
</evidence>
<name>A0ABU3DU32_9FLAO</name>
<dbReference type="EMBL" id="JAVRHN010000009">
    <property type="protein sequence ID" value="MDT0687221.1"/>
    <property type="molecule type" value="Genomic_DNA"/>
</dbReference>
<dbReference type="Proteomes" id="UP001253848">
    <property type="component" value="Unassembled WGS sequence"/>
</dbReference>
<accession>A0ABU3DU32</accession>
<dbReference type="RefSeq" id="WP_311500588.1">
    <property type="nucleotide sequence ID" value="NZ_JAVRHN010000009.1"/>
</dbReference>
<gene>
    <name evidence="2" type="ORF">RM541_12685</name>
</gene>